<dbReference type="EC" id="5.1.-.-" evidence="4"/>
<dbReference type="GO" id="GO:0016853">
    <property type="term" value="F:isomerase activity"/>
    <property type="evidence" value="ECO:0007669"/>
    <property type="project" value="UniProtKB-KW"/>
</dbReference>
<reference evidence="4 5" key="1">
    <citation type="submission" date="2018-06" db="EMBL/GenBank/DDBJ databases">
        <authorList>
            <consortium name="Pathogen Informatics"/>
            <person name="Doyle S."/>
        </authorList>
    </citation>
    <scope>NUCLEOTIDE SEQUENCE [LARGE SCALE GENOMIC DNA]</scope>
    <source>
        <strain evidence="4 5">NCTC13316</strain>
    </source>
</reference>
<dbReference type="PANTHER" id="PTHR13774">
    <property type="entry name" value="PHENAZINE BIOSYNTHESIS PROTEIN"/>
    <property type="match status" value="1"/>
</dbReference>
<evidence type="ECO:0000313" key="5">
    <source>
        <dbReference type="Proteomes" id="UP000254794"/>
    </source>
</evidence>
<dbReference type="Proteomes" id="UP000254794">
    <property type="component" value="Unassembled WGS sequence"/>
</dbReference>
<dbReference type="RefSeq" id="WP_115331293.1">
    <property type="nucleotide sequence ID" value="NZ_CAAAHP010000002.1"/>
</dbReference>
<name>A0A378JU02_9GAMM</name>
<evidence type="ECO:0000256" key="1">
    <source>
        <dbReference type="ARBA" id="ARBA00008270"/>
    </source>
</evidence>
<dbReference type="OrthoDB" id="9788221at2"/>
<dbReference type="AlphaFoldDB" id="A0A378JU02"/>
<dbReference type="Pfam" id="PF02567">
    <property type="entry name" value="PhzC-PhzF"/>
    <property type="match status" value="1"/>
</dbReference>
<accession>A0A378JU02</accession>
<dbReference type="NCBIfam" id="TIGR00654">
    <property type="entry name" value="PhzF_family"/>
    <property type="match status" value="1"/>
</dbReference>
<dbReference type="EMBL" id="UGOD01000001">
    <property type="protein sequence ID" value="STX51672.1"/>
    <property type="molecule type" value="Genomic_DNA"/>
</dbReference>
<proteinExistence type="inferred from homology"/>
<protein>
    <submittedName>
        <fullName evidence="4">Phenazine biosynthesis PhzF</fullName>
        <ecNumber evidence="4">5.1.-.-</ecNumber>
    </submittedName>
</protein>
<dbReference type="PANTHER" id="PTHR13774:SF17">
    <property type="entry name" value="PHENAZINE BIOSYNTHESIS-LIKE DOMAIN-CONTAINING PROTEIN"/>
    <property type="match status" value="1"/>
</dbReference>
<evidence type="ECO:0000256" key="2">
    <source>
        <dbReference type="ARBA" id="ARBA00023235"/>
    </source>
</evidence>
<dbReference type="Gene3D" id="3.10.310.10">
    <property type="entry name" value="Diaminopimelate Epimerase, Chain A, domain 1"/>
    <property type="match status" value="2"/>
</dbReference>
<dbReference type="SUPFAM" id="SSF54506">
    <property type="entry name" value="Diaminopimelate epimerase-like"/>
    <property type="match status" value="1"/>
</dbReference>
<gene>
    <name evidence="4" type="primary">yddE</name>
    <name evidence="4" type="ORF">NCTC13316_01768</name>
</gene>
<sequence length="261" mass="29298">MDCIEIFQIDAFTDKIFHGNPAAVCLLDQWLNDELMQAIASENNLSETAFIIEDPFGLSIRWFTPKGEVSLCGHATLAAGFVLFELGKTVKDTIEFSSLSGAISVEKRGALYTLDFPRLTYQHSKDAELIKSVVDQPIIELYESELDYLAIFAEEGHVTQAQVNLIILSNLPKRGLILSSVSSEADFYSRCFYPKHNIAEDPVTGSAHCVLAPYWSNRLGKSQLHAIQGLERKGDIFCEVKDKRVYMSGYCRWYLKGQLVI</sequence>
<feature type="active site" evidence="3">
    <location>
        <position position="47"/>
    </location>
</feature>
<keyword evidence="5" id="KW-1185">Reference proteome</keyword>
<evidence type="ECO:0000256" key="3">
    <source>
        <dbReference type="PIRSR" id="PIRSR016184-1"/>
    </source>
</evidence>
<organism evidence="4 5">
    <name type="scientific">Legionella busanensis</name>
    <dbReference type="NCBI Taxonomy" id="190655"/>
    <lineage>
        <taxon>Bacteria</taxon>
        <taxon>Pseudomonadati</taxon>
        <taxon>Pseudomonadota</taxon>
        <taxon>Gammaproteobacteria</taxon>
        <taxon>Legionellales</taxon>
        <taxon>Legionellaceae</taxon>
        <taxon>Legionella</taxon>
    </lineage>
</organism>
<dbReference type="GO" id="GO:0005737">
    <property type="term" value="C:cytoplasm"/>
    <property type="evidence" value="ECO:0007669"/>
    <property type="project" value="TreeGrafter"/>
</dbReference>
<evidence type="ECO:0000313" key="4">
    <source>
        <dbReference type="EMBL" id="STX51672.1"/>
    </source>
</evidence>
<keyword evidence="2 4" id="KW-0413">Isomerase</keyword>
<dbReference type="InterPro" id="IPR003719">
    <property type="entry name" value="Phenazine_PhzF-like"/>
</dbReference>
<comment type="similarity">
    <text evidence="1">Belongs to the PhzF family.</text>
</comment>
<dbReference type="PIRSF" id="PIRSF016184">
    <property type="entry name" value="PhzC_PhzF"/>
    <property type="match status" value="1"/>
</dbReference>